<reference evidence="4 5" key="1">
    <citation type="submission" date="2021-03" db="EMBL/GenBank/DDBJ databases">
        <authorList>
            <person name="Peeters C."/>
        </authorList>
    </citation>
    <scope>NUCLEOTIDE SEQUENCE [LARGE SCALE GENOMIC DNA]</scope>
    <source>
        <strain evidence="4 5">LMG 26411</strain>
    </source>
</reference>
<dbReference type="InterPro" id="IPR001753">
    <property type="entry name" value="Enoyl-CoA_hydra/iso"/>
</dbReference>
<dbReference type="GO" id="GO:0018787">
    <property type="term" value="F:4-chlorobenzoyl-CoA dehalogenase activity"/>
    <property type="evidence" value="ECO:0007669"/>
    <property type="project" value="UniProtKB-EC"/>
</dbReference>
<dbReference type="Pfam" id="PF00378">
    <property type="entry name" value="ECH_1"/>
    <property type="match status" value="1"/>
</dbReference>
<dbReference type="PANTHER" id="PTHR11941">
    <property type="entry name" value="ENOYL-COA HYDRATASE-RELATED"/>
    <property type="match status" value="1"/>
</dbReference>
<dbReference type="Gene3D" id="3.90.226.10">
    <property type="entry name" value="2-enoyl-CoA Hydratase, Chain A, domain 1"/>
    <property type="match status" value="1"/>
</dbReference>
<dbReference type="EC" id="3.8.1.7" evidence="4"/>
<evidence type="ECO:0000256" key="2">
    <source>
        <dbReference type="ARBA" id="ARBA00023239"/>
    </source>
</evidence>
<keyword evidence="2" id="KW-0456">Lyase</keyword>
<dbReference type="SUPFAM" id="SSF52096">
    <property type="entry name" value="ClpP/crotonase"/>
    <property type="match status" value="1"/>
</dbReference>
<evidence type="ECO:0000256" key="3">
    <source>
        <dbReference type="RuleBase" id="RU003707"/>
    </source>
</evidence>
<organism evidence="4 5">
    <name type="scientific">Cupriavidus numazuensis</name>
    <dbReference type="NCBI Taxonomy" id="221992"/>
    <lineage>
        <taxon>Bacteria</taxon>
        <taxon>Pseudomonadati</taxon>
        <taxon>Pseudomonadota</taxon>
        <taxon>Betaproteobacteria</taxon>
        <taxon>Burkholderiales</taxon>
        <taxon>Burkholderiaceae</taxon>
        <taxon>Cupriavidus</taxon>
    </lineage>
</organism>
<keyword evidence="4" id="KW-0378">Hydrolase</keyword>
<dbReference type="EMBL" id="CAJPVI010000037">
    <property type="protein sequence ID" value="CAG2156521.1"/>
    <property type="molecule type" value="Genomic_DNA"/>
</dbReference>
<comment type="similarity">
    <text evidence="1 3">Belongs to the enoyl-CoA hydratase/isomerase family.</text>
</comment>
<evidence type="ECO:0000313" key="4">
    <source>
        <dbReference type="EMBL" id="CAG2156521.1"/>
    </source>
</evidence>
<evidence type="ECO:0000256" key="1">
    <source>
        <dbReference type="ARBA" id="ARBA00005254"/>
    </source>
</evidence>
<protein>
    <submittedName>
        <fullName evidence="4">4-chlorobenzoyl coenzyme A dehalogenase</fullName>
        <ecNumber evidence="4">3.8.1.7</ecNumber>
    </submittedName>
</protein>
<keyword evidence="5" id="KW-1185">Reference proteome</keyword>
<dbReference type="InterPro" id="IPR018376">
    <property type="entry name" value="Enoyl-CoA_hyd/isom_CS"/>
</dbReference>
<dbReference type="InterPro" id="IPR029045">
    <property type="entry name" value="ClpP/crotonase-like_dom_sf"/>
</dbReference>
<dbReference type="Proteomes" id="UP000672657">
    <property type="component" value="Unassembled WGS sequence"/>
</dbReference>
<dbReference type="InterPro" id="IPR014748">
    <property type="entry name" value="Enoyl-CoA_hydra_C"/>
</dbReference>
<dbReference type="Gene3D" id="1.10.12.10">
    <property type="entry name" value="Lyase 2-enoyl-coa Hydratase, Chain A, domain 2"/>
    <property type="match status" value="1"/>
</dbReference>
<gene>
    <name evidence="4" type="ORF">LMG26411_05271</name>
</gene>
<dbReference type="RefSeq" id="WP_211956171.1">
    <property type="nucleotide sequence ID" value="NZ_CAJPVI010000037.1"/>
</dbReference>
<dbReference type="CDD" id="cd06558">
    <property type="entry name" value="crotonase-like"/>
    <property type="match status" value="1"/>
</dbReference>
<evidence type="ECO:0000313" key="5">
    <source>
        <dbReference type="Proteomes" id="UP000672657"/>
    </source>
</evidence>
<dbReference type="PANTHER" id="PTHR11941:SF133">
    <property type="entry name" value="1,2-EPOXYPHENYLACETYL-COA ISOMERASE"/>
    <property type="match status" value="1"/>
</dbReference>
<sequence length="287" mass="31058">MPAELIRLRDAQLTIEDGIAEFSHQRPAARNALSLDLRADYADMLDRVEADRAIRALIVTGSGGSFCAGGDLKSLKESRASSNPETRSPDAMRRRVQSAHDWMQRLRGLEIPVIAAVDGAAAGAGFSLALAADFVLASSRAFFCMSFTKVGLVPDLGAFYLLPRVVGMSVAKELVLTARRVAADEAKRLGLVHAIHAPDDLAQQAWQFARRFAEGPREAMGLSKRLLNQSFESHYAPLAELECSAQAIATSAPYHAAAVDAFLAGEPPRFDWDRWQQQPAPASTASK</sequence>
<name>A0ABM8TNW9_9BURK</name>
<accession>A0ABM8TNW9</accession>
<dbReference type="PROSITE" id="PS00166">
    <property type="entry name" value="ENOYL_COA_HYDRATASE"/>
    <property type="match status" value="1"/>
</dbReference>
<proteinExistence type="inferred from homology"/>
<comment type="caution">
    <text evidence="4">The sequence shown here is derived from an EMBL/GenBank/DDBJ whole genome shotgun (WGS) entry which is preliminary data.</text>
</comment>